<accession>A0A974PH85</accession>
<dbReference type="Pfam" id="PF03176">
    <property type="entry name" value="MMPL"/>
    <property type="match status" value="2"/>
</dbReference>
<organism evidence="8 9">
    <name type="scientific">Paenibacillus sonchi</name>
    <dbReference type="NCBI Taxonomy" id="373687"/>
    <lineage>
        <taxon>Bacteria</taxon>
        <taxon>Bacillati</taxon>
        <taxon>Bacillota</taxon>
        <taxon>Bacilli</taxon>
        <taxon>Bacillales</taxon>
        <taxon>Paenibacillaceae</taxon>
        <taxon>Paenibacillus</taxon>
        <taxon>Paenibacillus sonchi group</taxon>
    </lineage>
</organism>
<feature type="transmembrane region" description="Helical" evidence="6">
    <location>
        <begin position="665"/>
        <end position="690"/>
    </location>
</feature>
<feature type="transmembrane region" description="Helical" evidence="6">
    <location>
        <begin position="548"/>
        <end position="569"/>
    </location>
</feature>
<keyword evidence="2" id="KW-1003">Cell membrane</keyword>
<reference evidence="8 9" key="1">
    <citation type="submission" date="2021-01" db="EMBL/GenBank/DDBJ databases">
        <title>Whole genome sequence of Paenibacillus sonchi LMG 24727 for comparative genomics.</title>
        <authorList>
            <person name="Lee G."/>
            <person name="Kim M.-J."/>
            <person name="Lim K."/>
            <person name="Shin J.-H."/>
        </authorList>
    </citation>
    <scope>NUCLEOTIDE SEQUENCE [LARGE SCALE GENOMIC DNA]</scope>
    <source>
        <strain evidence="8 9">LMG 24727</strain>
    </source>
</reference>
<dbReference type="AlphaFoldDB" id="A0A974PH85"/>
<evidence type="ECO:0000259" key="7">
    <source>
        <dbReference type="PROSITE" id="PS50156"/>
    </source>
</evidence>
<feature type="transmembrane region" description="Helical" evidence="6">
    <location>
        <begin position="366"/>
        <end position="385"/>
    </location>
</feature>
<dbReference type="SUPFAM" id="SSF82866">
    <property type="entry name" value="Multidrug efflux transporter AcrB transmembrane domain"/>
    <property type="match status" value="2"/>
</dbReference>
<dbReference type="RefSeq" id="WP_039835176.1">
    <property type="nucleotide sequence ID" value="NZ_CP068595.1"/>
</dbReference>
<dbReference type="PROSITE" id="PS50156">
    <property type="entry name" value="SSD"/>
    <property type="match status" value="2"/>
</dbReference>
<sequence>MAKMLYRLGFWSAKNRIKVIIGSIMVLLISSILAMSMGPKLHEETTIPGLESIETMGQMYQEFPSMIDNGGQIQLVMKATANETLSTETTKQLIITELNELEKDPAVTAVSSPYENQSLNTDGTIGYATISYNTSGADVTEISKGHVLDAAEALREAGLQAELTGSGFVKMEIGGATEGIGVLIALVVLTFAFGSFLTGIIPVLTAVIGLGTGVMLIIMGSNFLDTPSFALSLASMIGLAVGIDYALFIISRYRQQLAQGFERREAIAIANGTAGSAVVFAGITVIIGLAGMTVVDIPFLTAMGLAAALCIFVAVLIAIITVPAVLDMMGGRIKVKQNKRSDRAILHLKKKDRGNRWGRFVTARPWLTVIFGLALLGTLSVPFLHMETGTMDDGLKSTSQTERRAYDLMSEAYGVGYHNPLMILAKTDGSPEAEANLAKTVEKLKTYPNIGTVAPAVTGASGNLSLINVIPATGHADVKTVELVKTIRSHTEEIAQENHVELKVTGSTAINIDISQKLNEALPEFCLIIVGLAFLLLMMVFRSILVPIKAVLGFVLSLGATLGFITYVVQDGHFQKLFGFNGESLVLNFLPIMVVGILFGLAMDYEVFLVSRMREDYKKNGDAKKSVLAGIRHSGGVVTAAGLIMISVFAGFMMTTDPSIKVMSFALLFGVLFDAFIVRLLIVPGVMILLGKAAWYLPKWLDRILPNLDVEGEEVMKIAENRQHNSRNASSDIFPRPVK</sequence>
<protein>
    <submittedName>
        <fullName evidence="8">MMPL family transporter</fullName>
    </submittedName>
</protein>
<feature type="transmembrane region" description="Helical" evidence="6">
    <location>
        <begin position="204"/>
        <end position="223"/>
    </location>
</feature>
<evidence type="ECO:0000256" key="3">
    <source>
        <dbReference type="ARBA" id="ARBA00022692"/>
    </source>
</evidence>
<feature type="domain" description="SSD" evidence="7">
    <location>
        <begin position="226"/>
        <end position="328"/>
    </location>
</feature>
<keyword evidence="5 6" id="KW-0472">Membrane</keyword>
<dbReference type="KEGG" id="pson:JI735_16525"/>
<name>A0A974PH85_9BACL</name>
<dbReference type="GO" id="GO:0005886">
    <property type="term" value="C:plasma membrane"/>
    <property type="evidence" value="ECO:0007669"/>
    <property type="project" value="UniProtKB-SubCell"/>
</dbReference>
<evidence type="ECO:0000256" key="4">
    <source>
        <dbReference type="ARBA" id="ARBA00022989"/>
    </source>
</evidence>
<dbReference type="Gene3D" id="1.20.1640.10">
    <property type="entry name" value="Multidrug efflux transporter AcrB transmembrane domain"/>
    <property type="match status" value="2"/>
</dbReference>
<evidence type="ECO:0000313" key="8">
    <source>
        <dbReference type="EMBL" id="QQZ63884.1"/>
    </source>
</evidence>
<dbReference type="PANTHER" id="PTHR33406">
    <property type="entry name" value="MEMBRANE PROTEIN MJ1562-RELATED"/>
    <property type="match status" value="1"/>
</dbReference>
<keyword evidence="4 6" id="KW-1133">Transmembrane helix</keyword>
<dbReference type="InterPro" id="IPR000731">
    <property type="entry name" value="SSD"/>
</dbReference>
<feature type="transmembrane region" description="Helical" evidence="6">
    <location>
        <begin position="179"/>
        <end position="197"/>
    </location>
</feature>
<dbReference type="InterPro" id="IPR050545">
    <property type="entry name" value="Mycobact_MmpL"/>
</dbReference>
<dbReference type="InterPro" id="IPR004869">
    <property type="entry name" value="MMPL_dom"/>
</dbReference>
<dbReference type="PANTHER" id="PTHR33406:SF13">
    <property type="entry name" value="MEMBRANE PROTEIN YDFJ"/>
    <property type="match status" value="1"/>
</dbReference>
<evidence type="ECO:0000313" key="9">
    <source>
        <dbReference type="Proteomes" id="UP000595841"/>
    </source>
</evidence>
<proteinExistence type="predicted"/>
<dbReference type="EMBL" id="CP068595">
    <property type="protein sequence ID" value="QQZ63884.1"/>
    <property type="molecule type" value="Genomic_DNA"/>
</dbReference>
<keyword evidence="3 6" id="KW-0812">Transmembrane</keyword>
<dbReference type="Proteomes" id="UP000595841">
    <property type="component" value="Chromosome"/>
</dbReference>
<feature type="transmembrane region" description="Helical" evidence="6">
    <location>
        <begin position="269"/>
        <end position="291"/>
    </location>
</feature>
<comment type="subcellular location">
    <subcellularLocation>
        <location evidence="1">Cell membrane</location>
        <topology evidence="1">Multi-pass membrane protein</topology>
    </subcellularLocation>
</comment>
<evidence type="ECO:0000256" key="5">
    <source>
        <dbReference type="ARBA" id="ARBA00023136"/>
    </source>
</evidence>
<feature type="transmembrane region" description="Helical" evidence="6">
    <location>
        <begin position="631"/>
        <end position="653"/>
    </location>
</feature>
<keyword evidence="9" id="KW-1185">Reference proteome</keyword>
<evidence type="ECO:0000256" key="1">
    <source>
        <dbReference type="ARBA" id="ARBA00004651"/>
    </source>
</evidence>
<feature type="transmembrane region" description="Helical" evidence="6">
    <location>
        <begin position="297"/>
        <end position="326"/>
    </location>
</feature>
<feature type="domain" description="SSD" evidence="7">
    <location>
        <begin position="524"/>
        <end position="688"/>
    </location>
</feature>
<feature type="transmembrane region" description="Helical" evidence="6">
    <location>
        <begin position="521"/>
        <end position="541"/>
    </location>
</feature>
<feature type="transmembrane region" description="Helical" evidence="6">
    <location>
        <begin position="589"/>
        <end position="610"/>
    </location>
</feature>
<feature type="transmembrane region" description="Helical" evidence="6">
    <location>
        <begin position="229"/>
        <end position="248"/>
    </location>
</feature>
<evidence type="ECO:0000256" key="6">
    <source>
        <dbReference type="SAM" id="Phobius"/>
    </source>
</evidence>
<gene>
    <name evidence="8" type="ORF">JI735_16525</name>
</gene>
<evidence type="ECO:0000256" key="2">
    <source>
        <dbReference type="ARBA" id="ARBA00022475"/>
    </source>
</evidence>